<dbReference type="Pfam" id="PF00990">
    <property type="entry name" value="GGDEF"/>
    <property type="match status" value="1"/>
</dbReference>
<name>A0A0N0E2F3_9PSED</name>
<sequence length="266" mass="28559">MTASVTRAGAQAQDEAEPDLFRSETDALEHARSILALTEADAPVYRQALADLTVHFERLMRETRRLIRRSDRAEREMNTLNAQLQTLARQLEYRATHDALTGVLNRGAVIDLTVQALQKTGAVMVVLDIDHFKQINDEFGHPAGDAVIQGIVGCLRQIVGNAGFIGRVGGEEFTVLIPGGTLEAGLELAESLRQTVATHVFGAPVNRQITASFGVSASPMGTRFDCAYGRADAALYQAKRTGRNRVEAARADTPPPAGATPSSPAA</sequence>
<dbReference type="Proteomes" id="UP000037931">
    <property type="component" value="Unassembled WGS sequence"/>
</dbReference>
<feature type="coiled-coil region" evidence="5">
    <location>
        <begin position="56"/>
        <end position="90"/>
    </location>
</feature>
<dbReference type="OrthoDB" id="9812260at2"/>
<dbReference type="CDD" id="cd01949">
    <property type="entry name" value="GGDEF"/>
    <property type="match status" value="1"/>
</dbReference>
<proteinExistence type="predicted"/>
<feature type="region of interest" description="Disordered" evidence="6">
    <location>
        <begin position="243"/>
        <end position="266"/>
    </location>
</feature>
<dbReference type="EC" id="2.7.7.65" evidence="3"/>
<keyword evidence="9" id="KW-1185">Reference proteome</keyword>
<feature type="domain" description="GGDEF" evidence="7">
    <location>
        <begin position="120"/>
        <end position="251"/>
    </location>
</feature>
<reference evidence="8 9" key="1">
    <citation type="journal article" date="2015" name="PLoS ONE">
        <title>Rice-Infecting Pseudomonas Genomes Are Highly Accessorized and Harbor Multiple Putative Virulence Mechanisms to Cause Sheath Brown Rot.</title>
        <authorList>
            <person name="Quibod I.L."/>
            <person name="Grande G."/>
            <person name="Oreiro E.G."/>
            <person name="Borja F.N."/>
            <person name="Dossa G.S."/>
            <person name="Mauleon R."/>
            <person name="Cruz C.V."/>
            <person name="Oliva R."/>
        </authorList>
    </citation>
    <scope>NUCLEOTIDE SEQUENCE [LARGE SCALE GENOMIC DNA]</scope>
    <source>
        <strain evidence="8 9">IRRI 6609</strain>
    </source>
</reference>
<dbReference type="PANTHER" id="PTHR45138:SF9">
    <property type="entry name" value="DIGUANYLATE CYCLASE DGCM-RELATED"/>
    <property type="match status" value="1"/>
</dbReference>
<dbReference type="SUPFAM" id="SSF55073">
    <property type="entry name" value="Nucleotide cyclase"/>
    <property type="match status" value="1"/>
</dbReference>
<comment type="catalytic activity">
    <reaction evidence="4">
        <text>2 GTP = 3',3'-c-di-GMP + 2 diphosphate</text>
        <dbReference type="Rhea" id="RHEA:24898"/>
        <dbReference type="ChEBI" id="CHEBI:33019"/>
        <dbReference type="ChEBI" id="CHEBI:37565"/>
        <dbReference type="ChEBI" id="CHEBI:58805"/>
        <dbReference type="EC" id="2.7.7.65"/>
    </reaction>
</comment>
<feature type="region of interest" description="Disordered" evidence="6">
    <location>
        <begin position="1"/>
        <end position="20"/>
    </location>
</feature>
<dbReference type="InterPro" id="IPR043128">
    <property type="entry name" value="Rev_trsase/Diguanyl_cyclase"/>
</dbReference>
<dbReference type="GO" id="GO:0043709">
    <property type="term" value="P:cell adhesion involved in single-species biofilm formation"/>
    <property type="evidence" value="ECO:0007669"/>
    <property type="project" value="TreeGrafter"/>
</dbReference>
<dbReference type="Gene3D" id="3.30.70.270">
    <property type="match status" value="1"/>
</dbReference>
<dbReference type="EMBL" id="JSYZ01000018">
    <property type="protein sequence ID" value="KPA88849.1"/>
    <property type="molecule type" value="Genomic_DNA"/>
</dbReference>
<dbReference type="PANTHER" id="PTHR45138">
    <property type="entry name" value="REGULATORY COMPONENTS OF SENSORY TRANSDUCTION SYSTEM"/>
    <property type="match status" value="1"/>
</dbReference>
<evidence type="ECO:0000313" key="9">
    <source>
        <dbReference type="Proteomes" id="UP000037931"/>
    </source>
</evidence>
<accession>A0A0N0E2F3</accession>
<dbReference type="InterPro" id="IPR000160">
    <property type="entry name" value="GGDEF_dom"/>
</dbReference>
<keyword evidence="5" id="KW-0175">Coiled coil</keyword>
<dbReference type="STRING" id="50340.PF66_04525"/>
<gene>
    <name evidence="8" type="ORF">PF66_04525</name>
</gene>
<dbReference type="GO" id="GO:0052621">
    <property type="term" value="F:diguanylate cyclase activity"/>
    <property type="evidence" value="ECO:0007669"/>
    <property type="project" value="UniProtKB-EC"/>
</dbReference>
<dbReference type="AlphaFoldDB" id="A0A0N0E2F3"/>
<comment type="subcellular location">
    <subcellularLocation>
        <location evidence="2">Cell inner membrane</location>
    </subcellularLocation>
</comment>
<evidence type="ECO:0000256" key="3">
    <source>
        <dbReference type="ARBA" id="ARBA00012528"/>
    </source>
</evidence>
<dbReference type="FunFam" id="3.30.70.270:FF:000001">
    <property type="entry name" value="Diguanylate cyclase domain protein"/>
    <property type="match status" value="1"/>
</dbReference>
<evidence type="ECO:0000259" key="7">
    <source>
        <dbReference type="PROSITE" id="PS50887"/>
    </source>
</evidence>
<comment type="cofactor">
    <cofactor evidence="1">
        <name>Mg(2+)</name>
        <dbReference type="ChEBI" id="CHEBI:18420"/>
    </cofactor>
</comment>
<organism evidence="8 9">
    <name type="scientific">Pseudomonas asplenii</name>
    <dbReference type="NCBI Taxonomy" id="53407"/>
    <lineage>
        <taxon>Bacteria</taxon>
        <taxon>Pseudomonadati</taxon>
        <taxon>Pseudomonadota</taxon>
        <taxon>Gammaproteobacteria</taxon>
        <taxon>Pseudomonadales</taxon>
        <taxon>Pseudomonadaceae</taxon>
        <taxon>Pseudomonas</taxon>
    </lineage>
</organism>
<evidence type="ECO:0000256" key="4">
    <source>
        <dbReference type="ARBA" id="ARBA00034247"/>
    </source>
</evidence>
<dbReference type="InterPro" id="IPR050469">
    <property type="entry name" value="Diguanylate_Cyclase"/>
</dbReference>
<dbReference type="PROSITE" id="PS50887">
    <property type="entry name" value="GGDEF"/>
    <property type="match status" value="1"/>
</dbReference>
<comment type="caution">
    <text evidence="8">The sequence shown here is derived from an EMBL/GenBank/DDBJ whole genome shotgun (WGS) entry which is preliminary data.</text>
</comment>
<dbReference type="PATRIC" id="fig|50340.43.peg.1824"/>
<evidence type="ECO:0000256" key="5">
    <source>
        <dbReference type="SAM" id="Coils"/>
    </source>
</evidence>
<dbReference type="NCBIfam" id="TIGR00254">
    <property type="entry name" value="GGDEF"/>
    <property type="match status" value="1"/>
</dbReference>
<evidence type="ECO:0000313" key="8">
    <source>
        <dbReference type="EMBL" id="KPA88849.1"/>
    </source>
</evidence>
<evidence type="ECO:0000256" key="2">
    <source>
        <dbReference type="ARBA" id="ARBA00004533"/>
    </source>
</evidence>
<dbReference type="SMART" id="SM00267">
    <property type="entry name" value="GGDEF"/>
    <property type="match status" value="1"/>
</dbReference>
<dbReference type="RefSeq" id="WP_054057660.1">
    <property type="nucleotide sequence ID" value="NZ_JSYZ01000018.1"/>
</dbReference>
<evidence type="ECO:0000256" key="6">
    <source>
        <dbReference type="SAM" id="MobiDB-lite"/>
    </source>
</evidence>
<protein>
    <recommendedName>
        <fullName evidence="3">diguanylate cyclase</fullName>
        <ecNumber evidence="3">2.7.7.65</ecNumber>
    </recommendedName>
</protein>
<dbReference type="GO" id="GO:0005886">
    <property type="term" value="C:plasma membrane"/>
    <property type="evidence" value="ECO:0007669"/>
    <property type="project" value="UniProtKB-SubCell"/>
</dbReference>
<dbReference type="InterPro" id="IPR029787">
    <property type="entry name" value="Nucleotide_cyclase"/>
</dbReference>
<dbReference type="GO" id="GO:1902201">
    <property type="term" value="P:negative regulation of bacterial-type flagellum-dependent cell motility"/>
    <property type="evidence" value="ECO:0007669"/>
    <property type="project" value="TreeGrafter"/>
</dbReference>
<evidence type="ECO:0000256" key="1">
    <source>
        <dbReference type="ARBA" id="ARBA00001946"/>
    </source>
</evidence>